<organism evidence="1 2">
    <name type="scientific">Haloarcula tailed virus 2</name>
    <dbReference type="NCBI Taxonomy" id="2877989"/>
    <lineage>
        <taxon>Viruses</taxon>
        <taxon>Duplodnaviria</taxon>
        <taxon>Heunggongvirae</taxon>
        <taxon>Uroviricota</taxon>
        <taxon>Caudoviricetes</taxon>
        <taxon>Thumleimavirales</taxon>
        <taxon>Soleiviridae</taxon>
        <taxon>Eilatmyovirus</taxon>
        <taxon>Eilatmyovirus salis</taxon>
        <taxon>Eilatmyovirus HATV2</taxon>
    </lineage>
</organism>
<evidence type="ECO:0000313" key="1">
    <source>
        <dbReference type="EMBL" id="UBF23154.1"/>
    </source>
</evidence>
<gene>
    <name evidence="1" type="ORF">HATV-2_gp3</name>
</gene>
<proteinExistence type="predicted"/>
<reference evidence="1" key="1">
    <citation type="submission" date="2021-05" db="EMBL/GenBank/DDBJ databases">
        <title>Diversity, taxonomy and evolution of archaeal viruses of the class Caudoviricetes.</title>
        <authorList>
            <person name="Liu Y."/>
            <person name="Demina T.A."/>
            <person name="Roux S."/>
            <person name="Aiewsakun P."/>
            <person name="Kazlauskas D."/>
            <person name="Simmonds P."/>
            <person name="Prangishvili D."/>
            <person name="Oksanen H.M."/>
            <person name="Krupovic M."/>
        </authorList>
    </citation>
    <scope>NUCLEOTIDE SEQUENCE</scope>
    <source>
        <strain evidence="1">HATV-2/44</strain>
    </source>
</reference>
<dbReference type="EMBL" id="MZ334525">
    <property type="protein sequence ID" value="UBF23154.1"/>
    <property type="molecule type" value="Genomic_DNA"/>
</dbReference>
<sequence>MTGGLKTERGGPAFTHPFIYQYSYYELCEEVENRGGWGQHSCETSSSRSHTISVFRTHNYAV</sequence>
<evidence type="ECO:0000313" key="2">
    <source>
        <dbReference type="Proteomes" id="UP000827814"/>
    </source>
</evidence>
<keyword evidence="2" id="KW-1185">Reference proteome</keyword>
<accession>A0AAE9BYQ9</accession>
<protein>
    <submittedName>
        <fullName evidence="1">Uncharacterized protein</fullName>
    </submittedName>
</protein>
<name>A0AAE9BYQ9_9CAUD</name>
<dbReference type="Proteomes" id="UP000827814">
    <property type="component" value="Segment"/>
</dbReference>